<protein>
    <submittedName>
        <fullName evidence="3">Uncharacterized protein</fullName>
    </submittedName>
</protein>
<reference evidence="3" key="1">
    <citation type="submission" date="2019-08" db="EMBL/GenBank/DDBJ databases">
        <authorList>
            <person name="Kucharzyk K."/>
            <person name="Murdoch R.W."/>
            <person name="Higgins S."/>
            <person name="Loffler F."/>
        </authorList>
    </citation>
    <scope>NUCLEOTIDE SEQUENCE</scope>
</reference>
<accession>A0A644ZHJ2</accession>
<keyword evidence="1" id="KW-0175">Coiled coil</keyword>
<gene>
    <name evidence="3" type="ORF">SDC9_86929</name>
</gene>
<feature type="coiled-coil region" evidence="1">
    <location>
        <begin position="162"/>
        <end position="189"/>
    </location>
</feature>
<organism evidence="3">
    <name type="scientific">bioreactor metagenome</name>
    <dbReference type="NCBI Taxonomy" id="1076179"/>
    <lineage>
        <taxon>unclassified sequences</taxon>
        <taxon>metagenomes</taxon>
        <taxon>ecological metagenomes</taxon>
    </lineage>
</organism>
<feature type="region of interest" description="Disordered" evidence="2">
    <location>
        <begin position="67"/>
        <end position="95"/>
    </location>
</feature>
<comment type="caution">
    <text evidence="3">The sequence shown here is derived from an EMBL/GenBank/DDBJ whole genome shotgun (WGS) entry which is preliminary data.</text>
</comment>
<evidence type="ECO:0000256" key="2">
    <source>
        <dbReference type="SAM" id="MobiDB-lite"/>
    </source>
</evidence>
<dbReference type="EMBL" id="VSSQ01008946">
    <property type="protein sequence ID" value="MPM40289.1"/>
    <property type="molecule type" value="Genomic_DNA"/>
</dbReference>
<evidence type="ECO:0000313" key="3">
    <source>
        <dbReference type="EMBL" id="MPM40289.1"/>
    </source>
</evidence>
<evidence type="ECO:0000256" key="1">
    <source>
        <dbReference type="SAM" id="Coils"/>
    </source>
</evidence>
<name>A0A644ZHJ2_9ZZZZ</name>
<proteinExistence type="predicted"/>
<sequence length="331" mass="36274">MFSYESTPFLLGDVGELHLRRRDDHDDDKQHDGDGASHAELTARDKRFLINHVVECHRLIARAAPGHGVNQGKQACKRPNNRHNNAIGDDAGDHREHNFERPLKEVCAVEFRRLKHARINAGHTAEDDDGLPADGIPGNAADHDRQGGFPVAKPFPRGGTEANRLQDLVDRAVEAKERAEEIAQDHERDDLRNVVNGAKCAPAGHLLIEQHGDDQADNDLQRDAQQQHEIVGKQLSKQSGAEKFLIVCQSDEVVFVKPVPIGEAAIDRCQNRIRLDKKQDQKNRQYGVISNANAAFLQAARAGVPGSGRVSGHSVVSFDALQGRLPAPGAG</sequence>
<dbReference type="AlphaFoldDB" id="A0A644ZHJ2"/>